<evidence type="ECO:0000256" key="1">
    <source>
        <dbReference type="SAM" id="SignalP"/>
    </source>
</evidence>
<dbReference type="SUPFAM" id="SSF51445">
    <property type="entry name" value="(Trans)glycosidases"/>
    <property type="match status" value="1"/>
</dbReference>
<comment type="caution">
    <text evidence="3">The sequence shown here is derived from an EMBL/GenBank/DDBJ whole genome shotgun (WGS) entry which is preliminary data.</text>
</comment>
<dbReference type="PANTHER" id="PTHR35882">
    <property type="entry name" value="PELA"/>
    <property type="match status" value="1"/>
</dbReference>
<dbReference type="EMBL" id="CAUDKV010000003">
    <property type="protein sequence ID" value="CAJ0857988.1"/>
    <property type="molecule type" value="Genomic_DNA"/>
</dbReference>
<dbReference type="PIRSF" id="PIRSF029570">
    <property type="entry name" value="UCP029570"/>
    <property type="match status" value="1"/>
</dbReference>
<reference evidence="3 4" key="1">
    <citation type="submission" date="2023-07" db="EMBL/GenBank/DDBJ databases">
        <authorList>
            <person name="Peeters C."/>
        </authorList>
    </citation>
    <scope>NUCLEOTIDE SEQUENCE [LARGE SCALE GENOMIC DNA]</scope>
    <source>
        <strain evidence="3 4">R-77569</strain>
    </source>
</reference>
<dbReference type="InterPro" id="IPR011330">
    <property type="entry name" value="Glyco_hydro/deAcase_b/a-brl"/>
</dbReference>
<evidence type="ECO:0000313" key="4">
    <source>
        <dbReference type="Proteomes" id="UP001190452"/>
    </source>
</evidence>
<dbReference type="InterPro" id="IPR017853">
    <property type="entry name" value="GH"/>
</dbReference>
<dbReference type="Proteomes" id="UP001190452">
    <property type="component" value="Unassembled WGS sequence"/>
</dbReference>
<dbReference type="Gene3D" id="3.20.20.70">
    <property type="entry name" value="Aldolase class I"/>
    <property type="match status" value="1"/>
</dbReference>
<gene>
    <name evidence="3" type="ORF">R77569_01121</name>
</gene>
<proteinExistence type="predicted"/>
<keyword evidence="4" id="KW-1185">Reference proteome</keyword>
<feature type="chain" id="PRO_5047395122" description="Glycoside-hydrolase family GH114 TIM-barrel domain-containing protein" evidence="1">
    <location>
        <begin position="48"/>
        <end position="972"/>
    </location>
</feature>
<name>A0ABM9KI97_9RALS</name>
<evidence type="ECO:0000259" key="2">
    <source>
        <dbReference type="Pfam" id="PF03537"/>
    </source>
</evidence>
<organism evidence="3 4">
    <name type="scientific">Ralstonia mannitolilytica</name>
    <dbReference type="NCBI Taxonomy" id="105219"/>
    <lineage>
        <taxon>Bacteria</taxon>
        <taxon>Pseudomonadati</taxon>
        <taxon>Pseudomonadota</taxon>
        <taxon>Betaproteobacteria</taxon>
        <taxon>Burkholderiales</taxon>
        <taxon>Burkholderiaceae</taxon>
        <taxon>Ralstonia</taxon>
    </lineage>
</organism>
<sequence>MGILSRLQRRTGGKRGNATKVIKRWAAFCAAAISLTPCMSIAQQATAAPGSGALTAASSAAASPNIAWYYGDKPPVAQLRAFDVVVVEPDHGFDPSRFKTPNTQWFAYVSVGEVTPQRQWYKALPKGWLLGDNAAWASRVVDQAQPEWPAFYVEHVIKPLWDKGYRGFFLDTLDSYQLVAKDDAARAAQEAGMVRTIRAIKARYPEARLIFNRGFEILPQVHDQAYAVAFESLYRGWDQGAKQYRNVSDADRAWLMGQARTIRDEYHLPVISIDYCPAADRACARETAKRIKAQGLIPYVTDPELSTIGVGRIEVLPRKVLILQERDPRNTIDTSEGVRFVAMPLNFLGYDVEYADINKPLPADVPPDRYAGVVVWVNTSPIRQVGALTSWVRQRIRDGVRIAFMNQFGMPADAGMASLLKLQLVSGRATGPLTVVSQDKMVGFEMAPRPERREAQPIQVGAHGQSLLRLKSGNFEFDAAAITEWGGYVLNPYAVFSMDTLEQARWIVQPLEFLRRALALPDMPIPDVTSENGRRLMLVHVDGDGFASRAEFPGPEYSGEVLLQDIWDKYRIPTTLSVIEGEVGSTGLYPKLTPRLEAVARKMFALPYVELGSHTYSHPFDWSRTVPGAASAGPGKDAGGGDTAFALTIPGYTFSLEREIAGSIRYIDERLAPPGKRVKILQWSGDCQPPDVAVRMAWQAGVVNINGGDTVITRSSPSWTEIAPLGIDKGAGAYQVFAPNQNENVYTNDWTGPFYGFDRLIETLQMTDTPYRFKPINIYYHMYSGTKLASLKALKKVYDYALSQPVLPLYTTEYVAKVLDFRDMAIARDGDQWVVRGNGDLRELRWMAPGTPRLADAHGVTGYDNAAGGIYIHLDDGAARFAMTPAAEPARQPYIAEAAAFVRRFERTGNGVSFEAGGYYKPFVRVANAGACRVKVDGAPARASRGQGDSLRVDLPGGPAQSVTYQRVDVVC</sequence>
<dbReference type="InterPro" id="IPR013785">
    <property type="entry name" value="Aldolase_TIM"/>
</dbReference>
<dbReference type="CDD" id="cd10922">
    <property type="entry name" value="CE4_PelA_like_C"/>
    <property type="match status" value="1"/>
</dbReference>
<feature type="domain" description="Glycoside-hydrolase family GH114 TIM-barrel" evidence="2">
    <location>
        <begin position="68"/>
        <end position="306"/>
    </location>
</feature>
<evidence type="ECO:0000313" key="3">
    <source>
        <dbReference type="EMBL" id="CAJ0857988.1"/>
    </source>
</evidence>
<feature type="signal peptide" evidence="1">
    <location>
        <begin position="1"/>
        <end position="47"/>
    </location>
</feature>
<accession>A0ABM9KI97</accession>
<dbReference type="PANTHER" id="PTHR35882:SF2">
    <property type="entry name" value="PELA"/>
    <property type="match status" value="1"/>
</dbReference>
<dbReference type="InterPro" id="IPR004352">
    <property type="entry name" value="GH114_TIM-barrel"/>
</dbReference>
<protein>
    <recommendedName>
        <fullName evidence="2">Glycoside-hydrolase family GH114 TIM-barrel domain-containing protein</fullName>
    </recommendedName>
</protein>
<keyword evidence="1" id="KW-0732">Signal</keyword>
<dbReference type="SUPFAM" id="SSF88713">
    <property type="entry name" value="Glycoside hydrolase/deacetylase"/>
    <property type="match status" value="1"/>
</dbReference>
<dbReference type="Pfam" id="PF03537">
    <property type="entry name" value="Glyco_hydro_114"/>
    <property type="match status" value="1"/>
</dbReference>
<dbReference type="InterPro" id="IPR016925">
    <property type="entry name" value="UCP029570"/>
</dbReference>